<dbReference type="OrthoDB" id="9809543at2"/>
<keyword evidence="3" id="KW-1185">Reference proteome</keyword>
<feature type="transmembrane region" description="Helical" evidence="1">
    <location>
        <begin position="243"/>
        <end position="272"/>
    </location>
</feature>
<protein>
    <recommendedName>
        <fullName evidence="4">DUF2189 domain-containing protein</fullName>
    </recommendedName>
</protein>
<reference evidence="2 3" key="1">
    <citation type="journal article" date="2018" name="Int. J. Syst. Evol. Microbiol.">
        <title>Pseudooceanicola lipolyticus sp. nov., a marine alphaproteobacterium, reclassification of Oceanicola flagellatus as Pseudooceanicola flagellatus comb. nov. and emended description of the genus Pseudooceanicola.</title>
        <authorList>
            <person name="Huang M.-M."/>
            <person name="Guo L.-L."/>
            <person name="Wu Y.-H."/>
            <person name="Lai Q.-L."/>
            <person name="Shao Z.-Z."/>
            <person name="Wang C.-S."/>
            <person name="Wu M."/>
            <person name="Xu X.-W."/>
        </authorList>
    </citation>
    <scope>NUCLEOTIDE SEQUENCE [LARGE SCALE GENOMIC DNA]</scope>
    <source>
        <strain evidence="2 3">157</strain>
    </source>
</reference>
<keyword evidence="1" id="KW-0472">Membrane</keyword>
<keyword evidence="1" id="KW-1133">Transmembrane helix</keyword>
<dbReference type="AlphaFoldDB" id="A0A2M8J0K4"/>
<feature type="transmembrane region" description="Helical" evidence="1">
    <location>
        <begin position="67"/>
        <end position="87"/>
    </location>
</feature>
<gene>
    <name evidence="2" type="ORF">CVM52_12800</name>
</gene>
<dbReference type="InterPro" id="IPR018692">
    <property type="entry name" value="DUF2189"/>
</dbReference>
<sequence>MAETIGNPLSWTARKIGATSKHIADATAEIGGEEGLALPRARAITYADLSAALRAGWQDFLASRADAVAAVLIYPAAGLLLIGAAMQMDLLPLLFPLAAGFALLGPVAAVGLYEISRRRERGEEVNWLAAFGVIRSPAFGAILVLGLYLAALFACWMLAAYGIYAVTLGPEPPASAGAFLADVLTTGAGWTMAILGIAVGFLFALAALVASAVSFPLLLHRHVGVPLAVVTSARVFRTSPGPMLAWGAIVAGALVIGSIPVLLGLIIVIPVLGHATWHLYRRAVA</sequence>
<accession>A0A2M8J0K4</accession>
<evidence type="ECO:0000313" key="2">
    <source>
        <dbReference type="EMBL" id="PJE36302.1"/>
    </source>
</evidence>
<feature type="transmembrane region" description="Helical" evidence="1">
    <location>
        <begin position="138"/>
        <end position="164"/>
    </location>
</feature>
<dbReference type="EMBL" id="PGTB01000048">
    <property type="protein sequence ID" value="PJE36302.1"/>
    <property type="molecule type" value="Genomic_DNA"/>
</dbReference>
<evidence type="ECO:0000256" key="1">
    <source>
        <dbReference type="SAM" id="Phobius"/>
    </source>
</evidence>
<evidence type="ECO:0000313" key="3">
    <source>
        <dbReference type="Proteomes" id="UP000231553"/>
    </source>
</evidence>
<dbReference type="Proteomes" id="UP000231553">
    <property type="component" value="Unassembled WGS sequence"/>
</dbReference>
<feature type="transmembrane region" description="Helical" evidence="1">
    <location>
        <begin position="93"/>
        <end position="113"/>
    </location>
</feature>
<dbReference type="Pfam" id="PF09955">
    <property type="entry name" value="DUF2189"/>
    <property type="match status" value="1"/>
</dbReference>
<dbReference type="RefSeq" id="WP_100162889.1">
    <property type="nucleotide sequence ID" value="NZ_PGTB01000048.1"/>
</dbReference>
<comment type="caution">
    <text evidence="2">The sequence shown here is derived from an EMBL/GenBank/DDBJ whole genome shotgun (WGS) entry which is preliminary data.</text>
</comment>
<evidence type="ECO:0008006" key="4">
    <source>
        <dbReference type="Google" id="ProtNLM"/>
    </source>
</evidence>
<proteinExistence type="predicted"/>
<keyword evidence="1" id="KW-0812">Transmembrane</keyword>
<name>A0A2M8J0K4_9RHOB</name>
<organism evidence="2 3">
    <name type="scientific">Pseudooceanicola lipolyticus</name>
    <dbReference type="NCBI Taxonomy" id="2029104"/>
    <lineage>
        <taxon>Bacteria</taxon>
        <taxon>Pseudomonadati</taxon>
        <taxon>Pseudomonadota</taxon>
        <taxon>Alphaproteobacteria</taxon>
        <taxon>Rhodobacterales</taxon>
        <taxon>Paracoccaceae</taxon>
        <taxon>Pseudooceanicola</taxon>
    </lineage>
</organism>